<feature type="region of interest" description="Disordered" evidence="1">
    <location>
        <begin position="250"/>
        <end position="300"/>
    </location>
</feature>
<feature type="compositionally biased region" description="Polar residues" evidence="1">
    <location>
        <begin position="250"/>
        <end position="260"/>
    </location>
</feature>
<organism evidence="2">
    <name type="scientific">Candidatus Kentrum sp. TC</name>
    <dbReference type="NCBI Taxonomy" id="2126339"/>
    <lineage>
        <taxon>Bacteria</taxon>
        <taxon>Pseudomonadati</taxon>
        <taxon>Pseudomonadota</taxon>
        <taxon>Gammaproteobacteria</taxon>
        <taxon>Candidatus Kentrum</taxon>
    </lineage>
</organism>
<evidence type="ECO:0008006" key="3">
    <source>
        <dbReference type="Google" id="ProtNLM"/>
    </source>
</evidence>
<accession>A0A451A7B1</accession>
<protein>
    <recommendedName>
        <fullName evidence="3">Lipoprotein</fullName>
    </recommendedName>
</protein>
<proteinExistence type="predicted"/>
<feature type="region of interest" description="Disordered" evidence="1">
    <location>
        <begin position="207"/>
        <end position="227"/>
    </location>
</feature>
<reference evidence="2" key="1">
    <citation type="submission" date="2019-02" db="EMBL/GenBank/DDBJ databases">
        <authorList>
            <person name="Gruber-Vodicka R. H."/>
            <person name="Seah K. B. B."/>
        </authorList>
    </citation>
    <scope>NUCLEOTIDE SEQUENCE</scope>
    <source>
        <strain evidence="2">BECK_BZ126</strain>
    </source>
</reference>
<gene>
    <name evidence="2" type="ORF">BECKTC1821F_GA0114240_10656</name>
</gene>
<feature type="compositionally biased region" description="Basic and acidic residues" evidence="1">
    <location>
        <begin position="261"/>
        <end position="288"/>
    </location>
</feature>
<sequence length="399" mass="43736">MKITAMGRVFVLLGGITLSGCAYLNTYNNEMDLKGKSVAMDMKQRVIYSQERFTRQRDKEGKPIMQLVMCAEPSPDALSAYAASIGLGVNTNTGQTANLAAGGAETSAFTGLRTQSIQLLRDAMYRLCEGYASGAVTEDDYAAMQRRYQSTMMGLIAIEQLTGPVLAGQALLTSAATGQAGASASDTVVDKAQEHLDAAKEKHLTTQTRVDEKTTQYNNAKTERDKLKYELSQKEAEDKPNNEEITRLQQEISNADNTIQGKKDELNDAKRRERDAHEGKREAKDALRKAQAKVSSSASTAGSLSAIANASANSAQHLTEGVVNIVAEINESYTKDACLILLSRSMETLHQPGKDPGFFKNRRDTLLDKTLYQTLRVSLDVCKNIFEAERKKWKLQASK</sequence>
<dbReference type="AlphaFoldDB" id="A0A451A7B1"/>
<dbReference type="EMBL" id="CAADFW010000065">
    <property type="protein sequence ID" value="VFK61915.1"/>
    <property type="molecule type" value="Genomic_DNA"/>
</dbReference>
<dbReference type="PROSITE" id="PS51257">
    <property type="entry name" value="PROKAR_LIPOPROTEIN"/>
    <property type="match status" value="1"/>
</dbReference>
<evidence type="ECO:0000313" key="2">
    <source>
        <dbReference type="EMBL" id="VFK61915.1"/>
    </source>
</evidence>
<evidence type="ECO:0000256" key="1">
    <source>
        <dbReference type="SAM" id="MobiDB-lite"/>
    </source>
</evidence>
<name>A0A451A7B1_9GAMM</name>